<protein>
    <submittedName>
        <fullName evidence="1">Uncharacterized protein</fullName>
    </submittedName>
</protein>
<name>A0ACD5UKX4_AVESA</name>
<proteinExistence type="predicted"/>
<reference evidence="1" key="2">
    <citation type="submission" date="2025-09" db="UniProtKB">
        <authorList>
            <consortium name="EnsemblPlants"/>
        </authorList>
    </citation>
    <scope>IDENTIFICATION</scope>
</reference>
<evidence type="ECO:0000313" key="1">
    <source>
        <dbReference type="EnsemblPlants" id="AVESA.00010b.r2.2CG0265460.1.CDS.1"/>
    </source>
</evidence>
<reference evidence="1" key="1">
    <citation type="submission" date="2021-05" db="EMBL/GenBank/DDBJ databases">
        <authorList>
            <person name="Scholz U."/>
            <person name="Mascher M."/>
            <person name="Fiebig A."/>
        </authorList>
    </citation>
    <scope>NUCLEOTIDE SEQUENCE [LARGE SCALE GENOMIC DNA]</scope>
</reference>
<organism evidence="1 2">
    <name type="scientific">Avena sativa</name>
    <name type="common">Oat</name>
    <dbReference type="NCBI Taxonomy" id="4498"/>
    <lineage>
        <taxon>Eukaryota</taxon>
        <taxon>Viridiplantae</taxon>
        <taxon>Streptophyta</taxon>
        <taxon>Embryophyta</taxon>
        <taxon>Tracheophyta</taxon>
        <taxon>Spermatophyta</taxon>
        <taxon>Magnoliopsida</taxon>
        <taxon>Liliopsida</taxon>
        <taxon>Poales</taxon>
        <taxon>Poaceae</taxon>
        <taxon>BOP clade</taxon>
        <taxon>Pooideae</taxon>
        <taxon>Poodae</taxon>
        <taxon>Poeae</taxon>
        <taxon>Poeae Chloroplast Group 1 (Aveneae type)</taxon>
        <taxon>Aveninae</taxon>
        <taxon>Avena</taxon>
    </lineage>
</organism>
<dbReference type="EnsemblPlants" id="AVESA.00010b.r2.2CG0265460.1">
    <property type="protein sequence ID" value="AVESA.00010b.r2.2CG0265460.1.CDS.1"/>
    <property type="gene ID" value="AVESA.00010b.r2.2CG0265460"/>
</dbReference>
<sequence length="210" mass="23612">MHSTQIVPGFTWWSKGATFVTPMRVLDLGAYDAILGVDSLKKHSPMTTNWNKKYLSFPYNGQHVTLQGLQETKATSVREVTVEQVAKWSKGNDIWALPVVQVDGSVHTSTKDIMPAQIQHLLEQFQVVFFEPVELPPARHYDHAITLKVDAAPVNTRPYRYSPAQKDEIERRVAEMLKAGVIVRSMSPFASPVLLVKRTKVGGFVWIIEG</sequence>
<accession>A0ACD5UKX4</accession>
<dbReference type="Proteomes" id="UP001732700">
    <property type="component" value="Chromosome 2C"/>
</dbReference>
<keyword evidence="2" id="KW-1185">Reference proteome</keyword>
<evidence type="ECO:0000313" key="2">
    <source>
        <dbReference type="Proteomes" id="UP001732700"/>
    </source>
</evidence>